<dbReference type="Proteomes" id="UP000292082">
    <property type="component" value="Unassembled WGS sequence"/>
</dbReference>
<accession>A0A4Q9Q407</accession>
<feature type="compositionally biased region" description="Low complexity" evidence="1">
    <location>
        <begin position="13"/>
        <end position="30"/>
    </location>
</feature>
<proteinExistence type="predicted"/>
<gene>
    <name evidence="2" type="ORF">BD310DRAFT_152235</name>
</gene>
<dbReference type="EMBL" id="ML145096">
    <property type="protein sequence ID" value="TBU61905.1"/>
    <property type="molecule type" value="Genomic_DNA"/>
</dbReference>
<dbReference type="AlphaFoldDB" id="A0A4Q9Q407"/>
<protein>
    <submittedName>
        <fullName evidence="2">Uncharacterized protein</fullName>
    </submittedName>
</protein>
<evidence type="ECO:0000313" key="2">
    <source>
        <dbReference type="EMBL" id="TBU61905.1"/>
    </source>
</evidence>
<name>A0A4Q9Q407_9APHY</name>
<feature type="region of interest" description="Disordered" evidence="1">
    <location>
        <begin position="1"/>
        <end position="35"/>
    </location>
</feature>
<reference evidence="2 3" key="1">
    <citation type="submission" date="2019-01" db="EMBL/GenBank/DDBJ databases">
        <title>Draft genome sequences of three monokaryotic isolates of the white-rot basidiomycete fungus Dichomitus squalens.</title>
        <authorList>
            <consortium name="DOE Joint Genome Institute"/>
            <person name="Lopez S.C."/>
            <person name="Andreopoulos B."/>
            <person name="Pangilinan J."/>
            <person name="Lipzen A."/>
            <person name="Riley R."/>
            <person name="Ahrendt S."/>
            <person name="Ng V."/>
            <person name="Barry K."/>
            <person name="Daum C."/>
            <person name="Grigoriev I.V."/>
            <person name="Hilden K.S."/>
            <person name="Makela M.R."/>
            <person name="de Vries R.P."/>
        </authorList>
    </citation>
    <scope>NUCLEOTIDE SEQUENCE [LARGE SCALE GENOMIC DNA]</scope>
    <source>
        <strain evidence="2 3">CBS 464.89</strain>
    </source>
</reference>
<organism evidence="2 3">
    <name type="scientific">Dichomitus squalens</name>
    <dbReference type="NCBI Taxonomy" id="114155"/>
    <lineage>
        <taxon>Eukaryota</taxon>
        <taxon>Fungi</taxon>
        <taxon>Dikarya</taxon>
        <taxon>Basidiomycota</taxon>
        <taxon>Agaricomycotina</taxon>
        <taxon>Agaricomycetes</taxon>
        <taxon>Polyporales</taxon>
        <taxon>Polyporaceae</taxon>
        <taxon>Dichomitus</taxon>
    </lineage>
</organism>
<evidence type="ECO:0000256" key="1">
    <source>
        <dbReference type="SAM" id="MobiDB-lite"/>
    </source>
</evidence>
<evidence type="ECO:0000313" key="3">
    <source>
        <dbReference type="Proteomes" id="UP000292082"/>
    </source>
</evidence>
<keyword evidence="3" id="KW-1185">Reference proteome</keyword>
<sequence length="95" mass="9816">MLRAPRRLPPLRSPASSHAPYHTSILYSPSRSPPRPCRRISCSLSCLSGTGASVVRSASCTTSFFISPSSISILGVGALPVWCAVVSCVAGTIGG</sequence>